<name>A0A833W4K4_9HYME</name>
<dbReference type="Proteomes" id="UP000655588">
    <property type="component" value="Unassembled WGS sequence"/>
</dbReference>
<evidence type="ECO:0000313" key="1">
    <source>
        <dbReference type="EMBL" id="KAF3423672.1"/>
    </source>
</evidence>
<keyword evidence="2" id="KW-1185">Reference proteome</keyword>
<dbReference type="AlphaFoldDB" id="A0A833W4K4"/>
<evidence type="ECO:0000313" key="2">
    <source>
        <dbReference type="Proteomes" id="UP000655588"/>
    </source>
</evidence>
<organism evidence="1 2">
    <name type="scientific">Frieseomelitta varia</name>
    <dbReference type="NCBI Taxonomy" id="561572"/>
    <lineage>
        <taxon>Eukaryota</taxon>
        <taxon>Metazoa</taxon>
        <taxon>Ecdysozoa</taxon>
        <taxon>Arthropoda</taxon>
        <taxon>Hexapoda</taxon>
        <taxon>Insecta</taxon>
        <taxon>Pterygota</taxon>
        <taxon>Neoptera</taxon>
        <taxon>Endopterygota</taxon>
        <taxon>Hymenoptera</taxon>
        <taxon>Apocrita</taxon>
        <taxon>Aculeata</taxon>
        <taxon>Apoidea</taxon>
        <taxon>Anthophila</taxon>
        <taxon>Apidae</taxon>
        <taxon>Frieseomelitta</taxon>
    </lineage>
</organism>
<protein>
    <submittedName>
        <fullName evidence="1">Uncharacterized protein</fullName>
    </submittedName>
</protein>
<accession>A0A833W4K4</accession>
<dbReference type="EMBL" id="WNWW01000545">
    <property type="protein sequence ID" value="KAF3423672.1"/>
    <property type="molecule type" value="Genomic_DNA"/>
</dbReference>
<gene>
    <name evidence="1" type="ORF">E2986_12828</name>
</gene>
<reference evidence="1" key="1">
    <citation type="submission" date="2019-11" db="EMBL/GenBank/DDBJ databases">
        <title>The nuclear and mitochondrial genomes of Frieseomelitta varia - a highly eusocial stingless bee (Meliponini) with a permanently sterile worker caste.</title>
        <authorList>
            <person name="Freitas F.C.P."/>
            <person name="Lourenco A.P."/>
            <person name="Nunes F.M.F."/>
            <person name="Paschoal A.R."/>
            <person name="Abreu F.C.P."/>
            <person name="Barbin F.O."/>
            <person name="Bataglia L."/>
            <person name="Cardoso-Junior C.A.M."/>
            <person name="Cervoni M.S."/>
            <person name="Silva S.R."/>
            <person name="Dalarmi F."/>
            <person name="Del Lama M.A."/>
            <person name="Depintor T.S."/>
            <person name="Ferreira K.M."/>
            <person name="Goria P.S."/>
            <person name="Jaskot M.C."/>
            <person name="Lago D.C."/>
            <person name="Luna-Lucena D."/>
            <person name="Moda L.M."/>
            <person name="Nascimento L."/>
            <person name="Pedrino M."/>
            <person name="Rabico F.O."/>
            <person name="Sanches F.C."/>
            <person name="Santos D.E."/>
            <person name="Santos C.G."/>
            <person name="Vieira J."/>
            <person name="Lopes T.F."/>
            <person name="Barchuk A.R."/>
            <person name="Hartfelder K."/>
            <person name="Simoes Z.L.P."/>
            <person name="Bitondi M.M.G."/>
            <person name="Pinheiro D.G."/>
        </authorList>
    </citation>
    <scope>NUCLEOTIDE SEQUENCE</scope>
    <source>
        <strain evidence="1">USP_RPSP 00005682</strain>
        <tissue evidence="1">Whole individual</tissue>
    </source>
</reference>
<proteinExistence type="predicted"/>
<sequence length="183" mass="21470">MHYLLTTLKPLVIINIHVSTINNKSLKKPPHSKFHQCEISLLQMRTRYGYGSGSGYLSEPEHRLYSDRSATFDSRRRLRNKENDFSTSTMPRNRCTLRVINHESDKFTNNKKEIALFLKILHFYFRNGALRYTPEVYKNQPGRIEDYEPGRSSIAEKEAKEFNSMKIILQSTNTFLDYLTEKG</sequence>
<comment type="caution">
    <text evidence="1">The sequence shown here is derived from an EMBL/GenBank/DDBJ whole genome shotgun (WGS) entry which is preliminary data.</text>
</comment>